<dbReference type="GO" id="GO:0030246">
    <property type="term" value="F:carbohydrate binding"/>
    <property type="evidence" value="ECO:0007669"/>
    <property type="project" value="InterPro"/>
</dbReference>
<feature type="domain" description="Sugar-binding" evidence="5">
    <location>
        <begin position="60"/>
        <end position="313"/>
    </location>
</feature>
<evidence type="ECO:0000313" key="6">
    <source>
        <dbReference type="EMBL" id="TGD18384.1"/>
    </source>
</evidence>
<sequence>MALTKKQIERILAVSRYYYQDDLSQQEIARKMDLSRPTVSKSLQLARDNHIVTINIHDPFEDTGVMREQLRTKYQLKDVVIAEQANYDEQGILEQLGAVTADYLDEIVTDGVTIGINWGRTMEAVANHLHASHNRNVRLVQLKGSVTNSSEDNFSADITQKFNRAFHTQASLLPLPIVFSDARIKQLAMTDQFIKQVVTQGDAADIALYTVGTTRPTAMLFQSGYLDDQQIHQLQTDAVGDVLSHYITATGALAAPDLDQRTVSIPLERLSKKRYAILVAGGQAKLQPIHAALVGHHANVLIVDQAVAKALLRL</sequence>
<comment type="similarity">
    <text evidence="1">Belongs to the SorC transcriptional regulatory family.</text>
</comment>
<evidence type="ECO:0000256" key="4">
    <source>
        <dbReference type="ARBA" id="ARBA00023163"/>
    </source>
</evidence>
<dbReference type="Gene3D" id="1.10.10.10">
    <property type="entry name" value="Winged helix-like DNA-binding domain superfamily/Winged helix DNA-binding domain"/>
    <property type="match status" value="1"/>
</dbReference>
<accession>A0A4Z0JB63</accession>
<evidence type="ECO:0000259" key="5">
    <source>
        <dbReference type="Pfam" id="PF04198"/>
    </source>
</evidence>
<dbReference type="Pfam" id="PF04198">
    <property type="entry name" value="Sugar-bind"/>
    <property type="match status" value="1"/>
</dbReference>
<dbReference type="SUPFAM" id="SSF88659">
    <property type="entry name" value="Sigma3 and sigma4 domains of RNA polymerase sigma factors"/>
    <property type="match status" value="1"/>
</dbReference>
<protein>
    <submittedName>
        <fullName evidence="6">Sugar-binding transcriptional regulator</fullName>
    </submittedName>
</protein>
<dbReference type="Proteomes" id="UP000297348">
    <property type="component" value="Unassembled WGS sequence"/>
</dbReference>
<keyword evidence="4" id="KW-0804">Transcription</keyword>
<reference evidence="6 7" key="1">
    <citation type="submission" date="2018-10" db="EMBL/GenBank/DDBJ databases">
        <title>Lactobacillus sp. R7 and Lactobacillus sp. R19 isolated from fermented mustard green product of Taiwan.</title>
        <authorList>
            <person name="Lin S.-T."/>
        </authorList>
    </citation>
    <scope>NUCLEOTIDE SEQUENCE [LARGE SCALE GENOMIC DNA]</scope>
    <source>
        <strain evidence="6 7">BCRC 81129</strain>
    </source>
</reference>
<dbReference type="Gene3D" id="3.40.50.1360">
    <property type="match status" value="1"/>
</dbReference>
<comment type="caution">
    <text evidence="6">The sequence shown here is derived from an EMBL/GenBank/DDBJ whole genome shotgun (WGS) entry which is preliminary data.</text>
</comment>
<dbReference type="AlphaFoldDB" id="A0A4Z0JB63"/>
<evidence type="ECO:0000256" key="2">
    <source>
        <dbReference type="ARBA" id="ARBA00023015"/>
    </source>
</evidence>
<dbReference type="InterPro" id="IPR051054">
    <property type="entry name" value="SorC_transcr_regulators"/>
</dbReference>
<dbReference type="PANTHER" id="PTHR34294">
    <property type="entry name" value="TRANSCRIPTIONAL REGULATOR-RELATED"/>
    <property type="match status" value="1"/>
</dbReference>
<dbReference type="OrthoDB" id="58802at2"/>
<evidence type="ECO:0000313" key="7">
    <source>
        <dbReference type="Proteomes" id="UP000297348"/>
    </source>
</evidence>
<keyword evidence="2" id="KW-0805">Transcription regulation</keyword>
<proteinExistence type="inferred from homology"/>
<dbReference type="GO" id="GO:0003677">
    <property type="term" value="F:DNA binding"/>
    <property type="evidence" value="ECO:0007669"/>
    <property type="project" value="UniProtKB-KW"/>
</dbReference>
<gene>
    <name evidence="6" type="ORF">EGT51_08725</name>
</gene>
<dbReference type="PANTHER" id="PTHR34294:SF1">
    <property type="entry name" value="TRANSCRIPTIONAL REGULATOR LSRR"/>
    <property type="match status" value="1"/>
</dbReference>
<dbReference type="InterPro" id="IPR013324">
    <property type="entry name" value="RNA_pol_sigma_r3/r4-like"/>
</dbReference>
<dbReference type="InterPro" id="IPR007324">
    <property type="entry name" value="Sugar-bd_dom_put"/>
</dbReference>
<organism evidence="6 7">
    <name type="scientific">Levilactobacillus suantsaiihabitans</name>
    <dbReference type="NCBI Taxonomy" id="2487722"/>
    <lineage>
        <taxon>Bacteria</taxon>
        <taxon>Bacillati</taxon>
        <taxon>Bacillota</taxon>
        <taxon>Bacilli</taxon>
        <taxon>Lactobacillales</taxon>
        <taxon>Lactobacillaceae</taxon>
        <taxon>Levilactobacillus</taxon>
    </lineage>
</organism>
<dbReference type="InterPro" id="IPR036388">
    <property type="entry name" value="WH-like_DNA-bd_sf"/>
</dbReference>
<dbReference type="EMBL" id="RKLX01000013">
    <property type="protein sequence ID" value="TGD18384.1"/>
    <property type="molecule type" value="Genomic_DNA"/>
</dbReference>
<keyword evidence="7" id="KW-1185">Reference proteome</keyword>
<dbReference type="SUPFAM" id="SSF100950">
    <property type="entry name" value="NagB/RpiA/CoA transferase-like"/>
    <property type="match status" value="1"/>
</dbReference>
<name>A0A4Z0JB63_9LACO</name>
<dbReference type="RefSeq" id="WP_135368305.1">
    <property type="nucleotide sequence ID" value="NZ_RKLX01000013.1"/>
</dbReference>
<evidence type="ECO:0000256" key="3">
    <source>
        <dbReference type="ARBA" id="ARBA00023125"/>
    </source>
</evidence>
<evidence type="ECO:0000256" key="1">
    <source>
        <dbReference type="ARBA" id="ARBA00010466"/>
    </source>
</evidence>
<keyword evidence="3" id="KW-0238">DNA-binding</keyword>
<dbReference type="InterPro" id="IPR037171">
    <property type="entry name" value="NagB/RpiA_transferase-like"/>
</dbReference>